<dbReference type="SUPFAM" id="SSF51283">
    <property type="entry name" value="dUTPase-like"/>
    <property type="match status" value="1"/>
</dbReference>
<organism evidence="5 6">
    <name type="scientific">Bacillus phage Mater</name>
    <dbReference type="NCBI Taxonomy" id="1540090"/>
    <lineage>
        <taxon>Viruses</taxon>
        <taxon>Duplodnaviria</taxon>
        <taxon>Heunggongvirae</taxon>
        <taxon>Uroviricota</taxon>
        <taxon>Caudoviricetes</taxon>
        <taxon>Herelleviridae</taxon>
        <taxon>Bastillevirinae</taxon>
        <taxon>Matervirus</taxon>
        <taxon>Matervirus mater</taxon>
    </lineage>
</organism>
<gene>
    <name evidence="5" type="ORF">CPT_Mater133</name>
</gene>
<dbReference type="Gene3D" id="2.70.40.10">
    <property type="match status" value="1"/>
</dbReference>
<dbReference type="GO" id="GO:0004170">
    <property type="term" value="F:dUTP diphosphatase activity"/>
    <property type="evidence" value="ECO:0007669"/>
    <property type="project" value="UniProtKB-EC"/>
</dbReference>
<dbReference type="EC" id="3.6.1.23" evidence="2"/>
<dbReference type="EMBL" id="KM236245">
    <property type="protein sequence ID" value="AIW03290.1"/>
    <property type="molecule type" value="Genomic_DNA"/>
</dbReference>
<dbReference type="GO" id="GO:0000287">
    <property type="term" value="F:magnesium ion binding"/>
    <property type="evidence" value="ECO:0007669"/>
    <property type="project" value="InterPro"/>
</dbReference>
<reference evidence="5 6" key="1">
    <citation type="submission" date="2014-07" db="EMBL/GenBank/DDBJ databases">
        <title>Complete Genome of Bacillus megaterium Myophage Mater.</title>
        <authorList>
            <person name="Lancaster J.C."/>
            <person name="Hodde M.K."/>
            <person name="Hernandez A.C."/>
            <person name="Everett G.F.K."/>
        </authorList>
    </citation>
    <scope>NUCLEOTIDE SEQUENCE [LARGE SCALE GENOMIC DNA]</scope>
</reference>
<dbReference type="Pfam" id="PF00692">
    <property type="entry name" value="dUTPase"/>
    <property type="match status" value="1"/>
</dbReference>
<name>A0A0A0RMK2_9CAUD</name>
<evidence type="ECO:0000256" key="3">
    <source>
        <dbReference type="ARBA" id="ARBA00023080"/>
    </source>
</evidence>
<keyword evidence="5" id="KW-0378">Hydrolase</keyword>
<comment type="similarity">
    <text evidence="1">Belongs to the dUTPase family.</text>
</comment>
<sequence>MVKSIDVLYLEDKDLIVPTQGYEGDVAYDIYASEGRLVPHSTFKSIVIPTNLKVAFDWEKAGMFASLRSGAACNTPLILSNGPGIIEGTYRGEIGIIVRNTFADNSLVDFVFDVEGNRVPLEKVPNLVKKEARRFFEEESLELGYKAVNEGNAKQLFKKVVPRGTMYVERGTRIAQIFFLDKLAGKFKGTDILPDSVRGEKGRGSSGANQK</sequence>
<evidence type="ECO:0000256" key="1">
    <source>
        <dbReference type="ARBA" id="ARBA00006581"/>
    </source>
</evidence>
<dbReference type="RefSeq" id="YP_009151092.1">
    <property type="nucleotide sequence ID" value="NC_027366.1"/>
</dbReference>
<evidence type="ECO:0000313" key="5">
    <source>
        <dbReference type="EMBL" id="AIW03290.1"/>
    </source>
</evidence>
<dbReference type="KEGG" id="vg:24607032"/>
<dbReference type="Proteomes" id="UP000030206">
    <property type="component" value="Segment"/>
</dbReference>
<dbReference type="InterPro" id="IPR036157">
    <property type="entry name" value="dUTPase-like_sf"/>
</dbReference>
<proteinExistence type="inferred from homology"/>
<dbReference type="PANTHER" id="PTHR11241">
    <property type="entry name" value="DEOXYURIDINE 5'-TRIPHOSPHATE NUCLEOTIDOHYDROLASE"/>
    <property type="match status" value="1"/>
</dbReference>
<feature type="domain" description="dUTPase-like" evidence="4">
    <location>
        <begin position="16"/>
        <end position="101"/>
    </location>
</feature>
<dbReference type="PANTHER" id="PTHR11241:SF0">
    <property type="entry name" value="DEOXYURIDINE 5'-TRIPHOSPHATE NUCLEOTIDOHYDROLASE"/>
    <property type="match status" value="1"/>
</dbReference>
<dbReference type="OrthoDB" id="21416at10239"/>
<evidence type="ECO:0000256" key="2">
    <source>
        <dbReference type="ARBA" id="ARBA00012379"/>
    </source>
</evidence>
<keyword evidence="6" id="KW-1185">Reference proteome</keyword>
<dbReference type="InterPro" id="IPR029054">
    <property type="entry name" value="dUTPase-like"/>
</dbReference>
<protein>
    <recommendedName>
        <fullName evidence="2">dUTP diphosphatase</fullName>
        <ecNumber evidence="2">3.6.1.23</ecNumber>
    </recommendedName>
</protein>
<dbReference type="InterPro" id="IPR008181">
    <property type="entry name" value="dUTPase"/>
</dbReference>
<dbReference type="GO" id="GO:0006226">
    <property type="term" value="P:dUMP biosynthetic process"/>
    <property type="evidence" value="ECO:0007669"/>
    <property type="project" value="InterPro"/>
</dbReference>
<keyword evidence="3" id="KW-0546">Nucleotide metabolism</keyword>
<evidence type="ECO:0000313" key="6">
    <source>
        <dbReference type="Proteomes" id="UP000030206"/>
    </source>
</evidence>
<evidence type="ECO:0000259" key="4">
    <source>
        <dbReference type="Pfam" id="PF00692"/>
    </source>
</evidence>
<dbReference type="GeneID" id="24607032"/>
<dbReference type="GO" id="GO:0046081">
    <property type="term" value="P:dUTP catabolic process"/>
    <property type="evidence" value="ECO:0007669"/>
    <property type="project" value="InterPro"/>
</dbReference>
<accession>A0A0A0RMK2</accession>